<feature type="modified residue" description="4-aspartylphosphate" evidence="1">
    <location>
        <position position="61"/>
    </location>
</feature>
<dbReference type="Gene3D" id="3.40.50.2300">
    <property type="match status" value="1"/>
</dbReference>
<dbReference type="PROSITE" id="PS50110">
    <property type="entry name" value="RESPONSE_REGULATORY"/>
    <property type="match status" value="1"/>
</dbReference>
<dbReference type="InterPro" id="IPR001789">
    <property type="entry name" value="Sig_transdc_resp-reg_receiver"/>
</dbReference>
<evidence type="ECO:0000256" key="1">
    <source>
        <dbReference type="PROSITE-ProRule" id="PRU00169"/>
    </source>
</evidence>
<proteinExistence type="predicted"/>
<dbReference type="GO" id="GO:0000160">
    <property type="term" value="P:phosphorelay signal transduction system"/>
    <property type="evidence" value="ECO:0007669"/>
    <property type="project" value="InterPro"/>
</dbReference>
<dbReference type="Proteomes" id="UP000436822">
    <property type="component" value="Unassembled WGS sequence"/>
</dbReference>
<feature type="domain" description="Response regulatory" evidence="2">
    <location>
        <begin position="11"/>
        <end position="121"/>
    </location>
</feature>
<dbReference type="RefSeq" id="WP_159807770.1">
    <property type="nucleotide sequence ID" value="NZ_BLJE01000002.1"/>
</dbReference>
<reference evidence="3 4" key="1">
    <citation type="submission" date="2019-12" db="EMBL/GenBank/DDBJ databases">
        <title>Litoreibacter badius sp. nov., a novel bacteriochlorophyll a-containing bacterium in the genus Litoreibacter.</title>
        <authorList>
            <person name="Kanamuro M."/>
            <person name="Takabe Y."/>
            <person name="Mori K."/>
            <person name="Takaichi S."/>
            <person name="Hanada S."/>
        </authorList>
    </citation>
    <scope>NUCLEOTIDE SEQUENCE [LARGE SCALE GENOMIC DNA]</scope>
    <source>
        <strain evidence="3 4">K6</strain>
    </source>
</reference>
<comment type="caution">
    <text evidence="3">The sequence shown here is derived from an EMBL/GenBank/DDBJ whole genome shotgun (WGS) entry which is preliminary data.</text>
</comment>
<dbReference type="SUPFAM" id="SSF52172">
    <property type="entry name" value="CheY-like"/>
    <property type="match status" value="1"/>
</dbReference>
<keyword evidence="4" id="KW-1185">Reference proteome</keyword>
<dbReference type="EMBL" id="BLJE01000002">
    <property type="protein sequence ID" value="GFE65653.1"/>
    <property type="molecule type" value="Genomic_DNA"/>
</dbReference>
<dbReference type="AlphaFoldDB" id="A0A6N6JH24"/>
<evidence type="ECO:0000259" key="2">
    <source>
        <dbReference type="PROSITE" id="PS50110"/>
    </source>
</evidence>
<evidence type="ECO:0000313" key="3">
    <source>
        <dbReference type="EMBL" id="GFE65653.1"/>
    </source>
</evidence>
<dbReference type="InterPro" id="IPR011006">
    <property type="entry name" value="CheY-like_superfamily"/>
</dbReference>
<organism evidence="3 4">
    <name type="scientific">Litoreibacter roseus</name>
    <dbReference type="NCBI Taxonomy" id="2601869"/>
    <lineage>
        <taxon>Bacteria</taxon>
        <taxon>Pseudomonadati</taxon>
        <taxon>Pseudomonadota</taxon>
        <taxon>Alphaproteobacteria</taxon>
        <taxon>Rhodobacterales</taxon>
        <taxon>Roseobacteraceae</taxon>
        <taxon>Litoreibacter</taxon>
    </lineage>
</organism>
<accession>A0A6N6JH24</accession>
<protein>
    <submittedName>
        <fullName evidence="3">Response regulator</fullName>
    </submittedName>
</protein>
<evidence type="ECO:0000313" key="4">
    <source>
        <dbReference type="Proteomes" id="UP000436822"/>
    </source>
</evidence>
<name>A0A6N6JH24_9RHOB</name>
<sequence length="125" mass="13942">MTDSSTSLKTKLLYLEDEVFVCLEMADSIRLTFDVEVFSTHTLQGARDLIARNAFDYALLDVNLGRNEKSIGLGKELQEKGTKVLFCSGYESADLNAVAVHDVIEKPFRVTALTRFFGEELLISS</sequence>
<dbReference type="OrthoDB" id="582170at2"/>
<gene>
    <name evidence="3" type="ORF">KIN_27270</name>
</gene>
<keyword evidence="1" id="KW-0597">Phosphoprotein</keyword>